<keyword evidence="2 8" id="KW-0820">tRNA-binding</keyword>
<keyword evidence="8" id="KW-0963">Cytoplasm</keyword>
<dbReference type="PROSITE" id="PS01196">
    <property type="entry name" value="PEPT_TRNA_HYDROL_2"/>
    <property type="match status" value="1"/>
</dbReference>
<evidence type="ECO:0000256" key="7">
    <source>
        <dbReference type="ARBA" id="ARBA00050038"/>
    </source>
</evidence>
<comment type="function">
    <text evidence="8">Hydrolyzes ribosome-free peptidyl-tRNAs (with 1 or more amino acids incorporated), which drop off the ribosome during protein synthesis, or as a result of ribosome stalling.</text>
</comment>
<proteinExistence type="inferred from homology"/>
<dbReference type="GO" id="GO:0004045">
    <property type="term" value="F:peptidyl-tRNA hydrolase activity"/>
    <property type="evidence" value="ECO:0007669"/>
    <property type="project" value="UniProtKB-UniRule"/>
</dbReference>
<evidence type="ECO:0000256" key="9">
    <source>
        <dbReference type="RuleBase" id="RU000673"/>
    </source>
</evidence>
<keyword evidence="3 8" id="KW-0378">Hydrolase</keyword>
<evidence type="ECO:0000256" key="4">
    <source>
        <dbReference type="ARBA" id="ARBA00022884"/>
    </source>
</evidence>
<evidence type="ECO:0000256" key="1">
    <source>
        <dbReference type="ARBA" id="ARBA00013260"/>
    </source>
</evidence>
<protein>
    <recommendedName>
        <fullName evidence="7 8">Peptidyl-tRNA hydrolase</fullName>
        <shortName evidence="8">Pth</shortName>
        <ecNumber evidence="1 8">3.1.1.29</ecNumber>
    </recommendedName>
</protein>
<feature type="active site" description="Proton acceptor" evidence="8">
    <location>
        <position position="19"/>
    </location>
</feature>
<feature type="site" description="Discriminates between blocked and unblocked aminoacyl-tRNA" evidence="8">
    <location>
        <position position="9"/>
    </location>
</feature>
<dbReference type="Pfam" id="PF01195">
    <property type="entry name" value="Pept_tRNA_hydro"/>
    <property type="match status" value="1"/>
</dbReference>
<evidence type="ECO:0000313" key="12">
    <source>
        <dbReference type="Proteomes" id="UP000823618"/>
    </source>
</evidence>
<dbReference type="GO" id="GO:0072344">
    <property type="term" value="P:rescue of stalled ribosome"/>
    <property type="evidence" value="ECO:0007669"/>
    <property type="project" value="UniProtKB-UniRule"/>
</dbReference>
<feature type="binding site" evidence="8">
    <location>
        <position position="67"/>
    </location>
    <ligand>
        <name>tRNA</name>
        <dbReference type="ChEBI" id="CHEBI:17843"/>
    </ligand>
</feature>
<feature type="binding site" evidence="8">
    <location>
        <position position="14"/>
    </location>
    <ligand>
        <name>tRNA</name>
        <dbReference type="ChEBI" id="CHEBI:17843"/>
    </ligand>
</feature>
<dbReference type="HAMAP" id="MF_00083">
    <property type="entry name" value="Pept_tRNA_hydro_bact"/>
    <property type="match status" value="1"/>
</dbReference>
<evidence type="ECO:0000256" key="8">
    <source>
        <dbReference type="HAMAP-Rule" id="MF_00083"/>
    </source>
</evidence>
<evidence type="ECO:0000256" key="6">
    <source>
        <dbReference type="ARBA" id="ARBA00048707"/>
    </source>
</evidence>
<reference evidence="11" key="2">
    <citation type="journal article" date="2021" name="PeerJ">
        <title>Extensive microbial diversity within the chicken gut microbiome revealed by metagenomics and culture.</title>
        <authorList>
            <person name="Gilroy R."/>
            <person name="Ravi A."/>
            <person name="Getino M."/>
            <person name="Pursley I."/>
            <person name="Horton D.L."/>
            <person name="Alikhan N.F."/>
            <person name="Baker D."/>
            <person name="Gharbi K."/>
            <person name="Hall N."/>
            <person name="Watson M."/>
            <person name="Adriaenssens E.M."/>
            <person name="Foster-Nyarko E."/>
            <person name="Jarju S."/>
            <person name="Secka A."/>
            <person name="Antonio M."/>
            <person name="Oren A."/>
            <person name="Chaudhuri R.R."/>
            <person name="La Ragione R."/>
            <person name="Hildebrand F."/>
            <person name="Pallen M.J."/>
        </authorList>
    </citation>
    <scope>NUCLEOTIDE SEQUENCE</scope>
    <source>
        <strain evidence="11">E3-2379</strain>
    </source>
</reference>
<comment type="catalytic activity">
    <reaction evidence="6 8 9">
        <text>an N-acyl-L-alpha-aminoacyl-tRNA + H2O = an N-acyl-L-amino acid + a tRNA + H(+)</text>
        <dbReference type="Rhea" id="RHEA:54448"/>
        <dbReference type="Rhea" id="RHEA-COMP:10123"/>
        <dbReference type="Rhea" id="RHEA-COMP:13883"/>
        <dbReference type="ChEBI" id="CHEBI:15377"/>
        <dbReference type="ChEBI" id="CHEBI:15378"/>
        <dbReference type="ChEBI" id="CHEBI:59874"/>
        <dbReference type="ChEBI" id="CHEBI:78442"/>
        <dbReference type="ChEBI" id="CHEBI:138191"/>
        <dbReference type="EC" id="3.1.1.29"/>
    </reaction>
</comment>
<comment type="caution">
    <text evidence="11">The sequence shown here is derived from an EMBL/GenBank/DDBJ whole genome shotgun (WGS) entry which is preliminary data.</text>
</comment>
<dbReference type="GO" id="GO:0006515">
    <property type="term" value="P:protein quality control for misfolded or incompletely synthesized proteins"/>
    <property type="evidence" value="ECO:0007669"/>
    <property type="project" value="UniProtKB-UniRule"/>
</dbReference>
<dbReference type="FunFam" id="3.40.50.1470:FF:000001">
    <property type="entry name" value="Peptidyl-tRNA hydrolase"/>
    <property type="match status" value="1"/>
</dbReference>
<dbReference type="GO" id="GO:0005737">
    <property type="term" value="C:cytoplasm"/>
    <property type="evidence" value="ECO:0007669"/>
    <property type="project" value="UniProtKB-SubCell"/>
</dbReference>
<dbReference type="CDD" id="cd00462">
    <property type="entry name" value="PTH"/>
    <property type="match status" value="1"/>
</dbReference>
<reference evidence="11" key="1">
    <citation type="submission" date="2020-10" db="EMBL/GenBank/DDBJ databases">
        <authorList>
            <person name="Gilroy R."/>
        </authorList>
    </citation>
    <scope>NUCLEOTIDE SEQUENCE</scope>
    <source>
        <strain evidence="11">E3-2379</strain>
    </source>
</reference>
<evidence type="ECO:0000256" key="10">
    <source>
        <dbReference type="RuleBase" id="RU004320"/>
    </source>
</evidence>
<dbReference type="AlphaFoldDB" id="A0A9D9I269"/>
<dbReference type="SUPFAM" id="SSF53178">
    <property type="entry name" value="Peptidyl-tRNA hydrolase-like"/>
    <property type="match status" value="1"/>
</dbReference>
<dbReference type="EC" id="3.1.1.29" evidence="1 8"/>
<dbReference type="Gene3D" id="3.40.50.1470">
    <property type="entry name" value="Peptidyl-tRNA hydrolase"/>
    <property type="match status" value="1"/>
</dbReference>
<feature type="binding site" evidence="8">
    <location>
        <position position="65"/>
    </location>
    <ligand>
        <name>tRNA</name>
        <dbReference type="ChEBI" id="CHEBI:17843"/>
    </ligand>
</feature>
<dbReference type="PANTHER" id="PTHR17224:SF1">
    <property type="entry name" value="PEPTIDYL-TRNA HYDROLASE"/>
    <property type="match status" value="1"/>
</dbReference>
<dbReference type="Proteomes" id="UP000823618">
    <property type="component" value="Unassembled WGS sequence"/>
</dbReference>
<organism evidence="11 12">
    <name type="scientific">Candidatus Scybalomonas excrementavium</name>
    <dbReference type="NCBI Taxonomy" id="2840943"/>
    <lineage>
        <taxon>Bacteria</taxon>
        <taxon>Bacillati</taxon>
        <taxon>Bacillota</taxon>
        <taxon>Clostridia</taxon>
        <taxon>Lachnospirales</taxon>
        <taxon>Lachnospiraceae</taxon>
        <taxon>Lachnospiraceae incertae sedis</taxon>
        <taxon>Candidatus Scybalomonas</taxon>
    </lineage>
</organism>
<evidence type="ECO:0000256" key="3">
    <source>
        <dbReference type="ARBA" id="ARBA00022801"/>
    </source>
</evidence>
<evidence type="ECO:0000256" key="2">
    <source>
        <dbReference type="ARBA" id="ARBA00022555"/>
    </source>
</evidence>
<comment type="function">
    <text evidence="8">Catalyzes the release of premature peptidyl moieties from peptidyl-tRNA molecules trapped in stalled 50S ribosomal subunits, and thus maintains levels of free tRNAs and 50S ribosomes.</text>
</comment>
<feature type="binding site" evidence="8">
    <location>
        <position position="113"/>
    </location>
    <ligand>
        <name>tRNA</name>
        <dbReference type="ChEBI" id="CHEBI:17843"/>
    </ligand>
</feature>
<name>A0A9D9I269_9FIRM</name>
<dbReference type="InterPro" id="IPR018171">
    <property type="entry name" value="Pept_tRNA_hydro_CS"/>
</dbReference>
<comment type="similarity">
    <text evidence="5 8 10">Belongs to the PTH family.</text>
</comment>
<sequence length="190" mass="21121">MKLIAGLGNPGSQYEYTRHNIGFMAVDKIAKEFLIPMELEKKHKAIVGKGMMGNEKVLLVKPQTYMNLSGESIRSLADYYNMDPEDMIIIFDDISLDVGQLRIRKKGSAGGHNGIKSIIAHLGTNEFPRIKIGVGERLPGQDLADHVLARFPKAQSKDVEKAVEDACEAAFLMVKEDIDKAMNQYNGKQK</sequence>
<dbReference type="NCBIfam" id="TIGR00447">
    <property type="entry name" value="pth"/>
    <property type="match status" value="1"/>
</dbReference>
<comment type="subcellular location">
    <subcellularLocation>
        <location evidence="8">Cytoplasm</location>
    </subcellularLocation>
</comment>
<gene>
    <name evidence="8" type="primary">pth</name>
    <name evidence="11" type="ORF">IAC13_07085</name>
</gene>
<feature type="site" description="Stabilizes the basic form of H active site to accept a proton" evidence="8">
    <location>
        <position position="92"/>
    </location>
</feature>
<dbReference type="GO" id="GO:0000049">
    <property type="term" value="F:tRNA binding"/>
    <property type="evidence" value="ECO:0007669"/>
    <property type="project" value="UniProtKB-UniRule"/>
</dbReference>
<evidence type="ECO:0000313" key="11">
    <source>
        <dbReference type="EMBL" id="MBO8463676.1"/>
    </source>
</evidence>
<keyword evidence="4 8" id="KW-0694">RNA-binding</keyword>
<dbReference type="PANTHER" id="PTHR17224">
    <property type="entry name" value="PEPTIDYL-TRNA HYDROLASE"/>
    <property type="match status" value="1"/>
</dbReference>
<accession>A0A9D9I269</accession>
<dbReference type="EMBL" id="JADIML010000194">
    <property type="protein sequence ID" value="MBO8463676.1"/>
    <property type="molecule type" value="Genomic_DNA"/>
</dbReference>
<comment type="subunit">
    <text evidence="8">Monomer.</text>
</comment>
<dbReference type="InterPro" id="IPR036416">
    <property type="entry name" value="Pept_tRNA_hydro_sf"/>
</dbReference>
<evidence type="ECO:0000256" key="5">
    <source>
        <dbReference type="ARBA" id="ARBA00038063"/>
    </source>
</evidence>
<dbReference type="PROSITE" id="PS01195">
    <property type="entry name" value="PEPT_TRNA_HYDROL_1"/>
    <property type="match status" value="1"/>
</dbReference>
<dbReference type="InterPro" id="IPR001328">
    <property type="entry name" value="Pept_tRNA_hydro"/>
</dbReference>